<accession>A0ABX3A1J9</accession>
<reference evidence="1 2" key="1">
    <citation type="submission" date="2016-08" db="EMBL/GenBank/DDBJ databases">
        <title>Draft genome sequence of Candidatus Piscirickettsia litoralis, from seawater.</title>
        <authorList>
            <person name="Wan X."/>
            <person name="Lee A.J."/>
            <person name="Hou S."/>
            <person name="Donachie S.P."/>
        </authorList>
    </citation>
    <scope>NUCLEOTIDE SEQUENCE [LARGE SCALE GENOMIC DNA]</scope>
    <source>
        <strain evidence="1 2">Y2</strain>
    </source>
</reference>
<dbReference type="Proteomes" id="UP000094329">
    <property type="component" value="Unassembled WGS sequence"/>
</dbReference>
<gene>
    <name evidence="1" type="ORF">BGC07_15650</name>
</gene>
<comment type="caution">
    <text evidence="1">The sequence shown here is derived from an EMBL/GenBank/DDBJ whole genome shotgun (WGS) entry which is preliminary data.</text>
</comment>
<keyword evidence="2" id="KW-1185">Reference proteome</keyword>
<evidence type="ECO:0000313" key="1">
    <source>
        <dbReference type="EMBL" id="ODN41541.1"/>
    </source>
</evidence>
<organism evidence="1 2">
    <name type="scientific">Piscirickettsia litoralis</name>
    <dbReference type="NCBI Taxonomy" id="1891921"/>
    <lineage>
        <taxon>Bacteria</taxon>
        <taxon>Pseudomonadati</taxon>
        <taxon>Pseudomonadota</taxon>
        <taxon>Gammaproteobacteria</taxon>
        <taxon>Thiotrichales</taxon>
        <taxon>Piscirickettsiaceae</taxon>
        <taxon>Piscirickettsia</taxon>
    </lineage>
</organism>
<name>A0ABX3A1J9_9GAMM</name>
<dbReference type="EMBL" id="MDTU01000002">
    <property type="protein sequence ID" value="ODN41541.1"/>
    <property type="molecule type" value="Genomic_DNA"/>
</dbReference>
<protein>
    <submittedName>
        <fullName evidence="1">Uncharacterized protein</fullName>
    </submittedName>
</protein>
<proteinExistence type="predicted"/>
<evidence type="ECO:0000313" key="2">
    <source>
        <dbReference type="Proteomes" id="UP000094329"/>
    </source>
</evidence>
<dbReference type="RefSeq" id="WP_069314006.1">
    <property type="nucleotide sequence ID" value="NZ_MDTU01000002.1"/>
</dbReference>
<sequence>MFGLLKKYWMQGILIPLVGAVALLWRYEIKKSAQHEVRHEIAQAQWEHSTNRFYEEQKRLLEIQRNFYSESEQQKGGHDDIDQRLLETLQANENWSGFTIPDAIFAELCTAGLVDESQTSQCKTAIQLGKKLQSAQNKRANG</sequence>